<proteinExistence type="predicted"/>
<dbReference type="EMBL" id="GBRH01263421">
    <property type="protein sequence ID" value="JAD34474.1"/>
    <property type="molecule type" value="Transcribed_RNA"/>
</dbReference>
<protein>
    <submittedName>
        <fullName evidence="1">Uncharacterized protein</fullName>
    </submittedName>
</protein>
<evidence type="ECO:0000313" key="1">
    <source>
        <dbReference type="EMBL" id="JAD34474.1"/>
    </source>
</evidence>
<reference evidence="1" key="2">
    <citation type="journal article" date="2015" name="Data Brief">
        <title>Shoot transcriptome of the giant reed, Arundo donax.</title>
        <authorList>
            <person name="Barrero R.A."/>
            <person name="Guerrero F.D."/>
            <person name="Moolhuijzen P."/>
            <person name="Goolsby J.A."/>
            <person name="Tidwell J."/>
            <person name="Bellgard S.E."/>
            <person name="Bellgard M.I."/>
        </authorList>
    </citation>
    <scope>NUCLEOTIDE SEQUENCE</scope>
    <source>
        <tissue evidence="1">Shoot tissue taken approximately 20 cm above the soil surface</tissue>
    </source>
</reference>
<accession>A0A0A8Z4Z4</accession>
<sequence length="30" mass="3471">MTTKVKATVRAQHMCNYSKHVLLDHMVSLK</sequence>
<dbReference type="AlphaFoldDB" id="A0A0A8Z4Z4"/>
<name>A0A0A8Z4Z4_ARUDO</name>
<organism evidence="1">
    <name type="scientific">Arundo donax</name>
    <name type="common">Giant reed</name>
    <name type="synonym">Donax arundinaceus</name>
    <dbReference type="NCBI Taxonomy" id="35708"/>
    <lineage>
        <taxon>Eukaryota</taxon>
        <taxon>Viridiplantae</taxon>
        <taxon>Streptophyta</taxon>
        <taxon>Embryophyta</taxon>
        <taxon>Tracheophyta</taxon>
        <taxon>Spermatophyta</taxon>
        <taxon>Magnoliopsida</taxon>
        <taxon>Liliopsida</taxon>
        <taxon>Poales</taxon>
        <taxon>Poaceae</taxon>
        <taxon>PACMAD clade</taxon>
        <taxon>Arundinoideae</taxon>
        <taxon>Arundineae</taxon>
        <taxon>Arundo</taxon>
    </lineage>
</organism>
<reference evidence="1" key="1">
    <citation type="submission" date="2014-09" db="EMBL/GenBank/DDBJ databases">
        <authorList>
            <person name="Magalhaes I.L.F."/>
            <person name="Oliveira U."/>
            <person name="Santos F.R."/>
            <person name="Vidigal T.H.D.A."/>
            <person name="Brescovit A.D."/>
            <person name="Santos A.J."/>
        </authorList>
    </citation>
    <scope>NUCLEOTIDE SEQUENCE</scope>
    <source>
        <tissue evidence="1">Shoot tissue taken approximately 20 cm above the soil surface</tissue>
    </source>
</reference>